<feature type="region of interest" description="Disordered" evidence="3">
    <location>
        <begin position="801"/>
        <end position="838"/>
    </location>
</feature>
<sequence>MYGNALLLIPRVYAAVSLKRATVDDQNLRGPRCGENAPSTSASASSSPTDAGADATLRGENLCNCNGVIAGHLEHSRCKQCTTPYHHDNNTHSPYFQNTLPGNGQVIAAVNTPIMHDLVSMQCLNWASPHDSVTNGQGSLHFQTAPSYATVNNGNIAGATSLSMLNNMDLLATVATRMATIDSSHGGSSLDVGIASSLSTSSHVHVNTTNSGRIIGRIRRYNESNTSYSAWSDIYADSGLHEDVSQRTSTIDIPLSRGGRIRVHTNILPHEKRMALSKAMKQCKLYRQYSRSQIFNEPRFHVLLSSKAAQSNVGYMYHGIKMKALPIECVPEVGSCAKDLARMYKLPHDQWGIGVDLIVYKDGDDSIGWHADDSQGESVVLCVVVDAPGEPRTIRVRPNKRAKQLSDGDEEIQLYIGEGDGYMMDGIMQAGYEHALPKRIGSTAHRFVLIFRHGDEAIVPVDTGVALTEMPEYLQTAIPDFVSFLSRMRVKAPLVSFGHPQGVVEGSCYSRRFLFTSRAHRADQRGINGNMQLGSDSIVVSRQDPDLREEDGGGALCLSCSKAHPIRVFRSSNLNTNYAPPELDGGRTSYRYDGLYVVTKAWDANGNLVGAINDGIPAGGTQFTFHLERNPKLELNSTGQNDNYHNRLNLHDLLEKIQLSHGRKHELVLEPRRFNFLDKLPRLLNETDVRCITQRVASSTSLLRVKGTTTMHTYSSAPCHPSTKVFACRNASSVSTKSDNAETELPMESLPVKPTEYRKSFTQLTDNASHLLEIFTTRSLRNICGEALWDETMSDNRKRLVTSNQQNNEGGRAQLKSNKRKRVQMPELPRSVEPQTRVPRIVEPRTRVPRIVEPRPRQSVVRFTTNVEEGMQSIRQPLDALYCVDRRRKLFRQVKVTVNWCISGSRRKTDLCDVHSPDGNETTYLDDCLHETSEITPMRTSPRFAHIADAYSPALTTFSVKEKIYAWDKYHLYEAKVLKVKEDARDGCAKYLVHYKGYSKNHDKWLTSNSMLKNIPAVRKYFRTQG</sequence>
<keyword evidence="7" id="KW-1185">Reference proteome</keyword>
<feature type="domain" description="YDG" evidence="4">
    <location>
        <begin position="468"/>
        <end position="629"/>
    </location>
</feature>
<organism evidence="6 7">
    <name type="scientific">Discostella pseudostelligera</name>
    <dbReference type="NCBI Taxonomy" id="259834"/>
    <lineage>
        <taxon>Eukaryota</taxon>
        <taxon>Sar</taxon>
        <taxon>Stramenopiles</taxon>
        <taxon>Ochrophyta</taxon>
        <taxon>Bacillariophyta</taxon>
        <taxon>Coscinodiscophyceae</taxon>
        <taxon>Thalassiosirophycidae</taxon>
        <taxon>Stephanodiscales</taxon>
        <taxon>Stephanodiscaceae</taxon>
        <taxon>Discostella</taxon>
    </lineage>
</organism>
<dbReference type="Gene3D" id="2.30.280.10">
    <property type="entry name" value="SRA-YDG"/>
    <property type="match status" value="1"/>
</dbReference>
<dbReference type="Pfam" id="PF11717">
    <property type="entry name" value="Tudor-knot"/>
    <property type="match status" value="1"/>
</dbReference>
<evidence type="ECO:0000256" key="2">
    <source>
        <dbReference type="PROSITE-ProRule" id="PRU00358"/>
    </source>
</evidence>
<dbReference type="SMART" id="SM00466">
    <property type="entry name" value="SRA"/>
    <property type="match status" value="1"/>
</dbReference>
<dbReference type="EMBL" id="JALLBG020000141">
    <property type="protein sequence ID" value="KAL3762083.1"/>
    <property type="molecule type" value="Genomic_DNA"/>
</dbReference>
<feature type="region of interest" description="Disordered" evidence="3">
    <location>
        <begin position="26"/>
        <end position="53"/>
    </location>
</feature>
<dbReference type="InterPro" id="IPR016197">
    <property type="entry name" value="Chromo-like_dom_sf"/>
</dbReference>
<dbReference type="InterPro" id="IPR025995">
    <property type="entry name" value="Tudor-knot"/>
</dbReference>
<name>A0ABD3MGT0_9STRA</name>
<dbReference type="InterPro" id="IPR037151">
    <property type="entry name" value="AlkB-like_sf"/>
</dbReference>
<dbReference type="InterPro" id="IPR027450">
    <property type="entry name" value="AlkB-like"/>
</dbReference>
<evidence type="ECO:0000313" key="7">
    <source>
        <dbReference type="Proteomes" id="UP001530293"/>
    </source>
</evidence>
<dbReference type="GO" id="GO:0005634">
    <property type="term" value="C:nucleus"/>
    <property type="evidence" value="ECO:0007669"/>
    <property type="project" value="UniProtKB-SubCell"/>
</dbReference>
<dbReference type="SUPFAM" id="SSF54160">
    <property type="entry name" value="Chromo domain-like"/>
    <property type="match status" value="1"/>
</dbReference>
<evidence type="ECO:0000256" key="1">
    <source>
        <dbReference type="ARBA" id="ARBA00023242"/>
    </source>
</evidence>
<dbReference type="PROSITE" id="PS51471">
    <property type="entry name" value="FE2OG_OXY"/>
    <property type="match status" value="1"/>
</dbReference>
<dbReference type="AlphaFoldDB" id="A0ABD3MGT0"/>
<dbReference type="InterPro" id="IPR036987">
    <property type="entry name" value="SRA-YDG_sf"/>
</dbReference>
<evidence type="ECO:0000259" key="4">
    <source>
        <dbReference type="PROSITE" id="PS51015"/>
    </source>
</evidence>
<feature type="compositionally biased region" description="Low complexity" evidence="3">
    <location>
        <begin position="37"/>
        <end position="53"/>
    </location>
</feature>
<dbReference type="SUPFAM" id="SSF51197">
    <property type="entry name" value="Clavaminate synthase-like"/>
    <property type="match status" value="1"/>
</dbReference>
<dbReference type="PROSITE" id="PS51015">
    <property type="entry name" value="YDG"/>
    <property type="match status" value="1"/>
</dbReference>
<comment type="caution">
    <text evidence="6">The sequence shown here is derived from an EMBL/GenBank/DDBJ whole genome shotgun (WGS) entry which is preliminary data.</text>
</comment>
<dbReference type="Gene3D" id="2.30.30.140">
    <property type="match status" value="1"/>
</dbReference>
<dbReference type="Proteomes" id="UP001530293">
    <property type="component" value="Unassembled WGS sequence"/>
</dbReference>
<dbReference type="InterPro" id="IPR015947">
    <property type="entry name" value="PUA-like_sf"/>
</dbReference>
<evidence type="ECO:0008006" key="8">
    <source>
        <dbReference type="Google" id="ProtNLM"/>
    </source>
</evidence>
<accession>A0ABD3MGT0</accession>
<dbReference type="SUPFAM" id="SSF88697">
    <property type="entry name" value="PUA domain-like"/>
    <property type="match status" value="1"/>
</dbReference>
<dbReference type="InterPro" id="IPR005123">
    <property type="entry name" value="Oxoglu/Fe-dep_dioxygenase_dom"/>
</dbReference>
<dbReference type="InterPro" id="IPR003105">
    <property type="entry name" value="SRA_YDG"/>
</dbReference>
<protein>
    <recommendedName>
        <fullName evidence="8">Chromo domain-containing protein</fullName>
    </recommendedName>
</protein>
<keyword evidence="1 2" id="KW-0539">Nucleus</keyword>
<gene>
    <name evidence="6" type="ORF">ACHAWU_003822</name>
</gene>
<evidence type="ECO:0000313" key="6">
    <source>
        <dbReference type="EMBL" id="KAL3762083.1"/>
    </source>
</evidence>
<feature type="domain" description="Fe2OG dioxygenase" evidence="5">
    <location>
        <begin position="347"/>
        <end position="455"/>
    </location>
</feature>
<dbReference type="Pfam" id="PF02182">
    <property type="entry name" value="SAD_SRA"/>
    <property type="match status" value="1"/>
</dbReference>
<evidence type="ECO:0000259" key="5">
    <source>
        <dbReference type="PROSITE" id="PS51471"/>
    </source>
</evidence>
<comment type="subcellular location">
    <subcellularLocation>
        <location evidence="2">Nucleus</location>
    </subcellularLocation>
</comment>
<dbReference type="Gene3D" id="2.60.120.590">
    <property type="entry name" value="Alpha-ketoglutarate-dependent dioxygenase AlkB-like"/>
    <property type="match status" value="1"/>
</dbReference>
<proteinExistence type="predicted"/>
<reference evidence="6 7" key="1">
    <citation type="submission" date="2024-10" db="EMBL/GenBank/DDBJ databases">
        <title>Updated reference genomes for cyclostephanoid diatoms.</title>
        <authorList>
            <person name="Roberts W.R."/>
            <person name="Alverson A.J."/>
        </authorList>
    </citation>
    <scope>NUCLEOTIDE SEQUENCE [LARGE SCALE GENOMIC DNA]</scope>
    <source>
        <strain evidence="6 7">AJA232-27</strain>
    </source>
</reference>
<dbReference type="Pfam" id="PF13532">
    <property type="entry name" value="2OG-FeII_Oxy_2"/>
    <property type="match status" value="1"/>
</dbReference>
<evidence type="ECO:0000256" key="3">
    <source>
        <dbReference type="SAM" id="MobiDB-lite"/>
    </source>
</evidence>